<protein>
    <submittedName>
        <fullName evidence="2">Protein SMG7</fullName>
    </submittedName>
</protein>
<dbReference type="OrthoDB" id="5915313at2759"/>
<dbReference type="GO" id="GO:0042162">
    <property type="term" value="F:telomeric DNA binding"/>
    <property type="evidence" value="ECO:0007669"/>
    <property type="project" value="TreeGrafter"/>
</dbReference>
<dbReference type="PANTHER" id="PTHR15696">
    <property type="entry name" value="SMG-7 SUPPRESSOR WITH MORPHOLOGICAL EFFECT ON GENITALIA PROTEIN 7"/>
    <property type="match status" value="1"/>
</dbReference>
<accession>A0A0V1LE64</accession>
<dbReference type="Proteomes" id="UP000054721">
    <property type="component" value="Unassembled WGS sequence"/>
</dbReference>
<dbReference type="Gene3D" id="3.40.50.1010">
    <property type="entry name" value="5'-nuclease"/>
    <property type="match status" value="1"/>
</dbReference>
<evidence type="ECO:0000313" key="3">
    <source>
        <dbReference type="Proteomes" id="UP000054721"/>
    </source>
</evidence>
<keyword evidence="3" id="KW-1185">Reference proteome</keyword>
<reference evidence="2 3" key="1">
    <citation type="submission" date="2015-05" db="EMBL/GenBank/DDBJ databases">
        <title>Evolution of Trichinella species and genotypes.</title>
        <authorList>
            <person name="Korhonen P.K."/>
            <person name="Edoardo P."/>
            <person name="Giuseppe L.R."/>
            <person name="Gasser R.B."/>
        </authorList>
    </citation>
    <scope>NUCLEOTIDE SEQUENCE [LARGE SCALE GENOMIC DNA]</scope>
    <source>
        <strain evidence="2">ISS10</strain>
    </source>
</reference>
<dbReference type="EMBL" id="JYDW01000068">
    <property type="protein sequence ID" value="KRZ57781.1"/>
    <property type="molecule type" value="Genomic_DNA"/>
</dbReference>
<dbReference type="Gene3D" id="1.25.40.10">
    <property type="entry name" value="Tetratricopeptide repeat domain"/>
    <property type="match status" value="1"/>
</dbReference>
<evidence type="ECO:0000256" key="1">
    <source>
        <dbReference type="SAM" id="MobiDB-lite"/>
    </source>
</evidence>
<dbReference type="GO" id="GO:0005697">
    <property type="term" value="C:telomerase holoenzyme complex"/>
    <property type="evidence" value="ECO:0007669"/>
    <property type="project" value="TreeGrafter"/>
</dbReference>
<organism evidence="2 3">
    <name type="scientific">Trichinella nativa</name>
    <dbReference type="NCBI Taxonomy" id="6335"/>
    <lineage>
        <taxon>Eukaryota</taxon>
        <taxon>Metazoa</taxon>
        <taxon>Ecdysozoa</taxon>
        <taxon>Nematoda</taxon>
        <taxon>Enoplea</taxon>
        <taxon>Dorylaimia</taxon>
        <taxon>Trichinellida</taxon>
        <taxon>Trichinellidae</taxon>
        <taxon>Trichinella</taxon>
    </lineage>
</organism>
<dbReference type="STRING" id="6335.A0A0V1LE64"/>
<dbReference type="AlphaFoldDB" id="A0A0V1LE64"/>
<dbReference type="InterPro" id="IPR011990">
    <property type="entry name" value="TPR-like_helical_dom_sf"/>
</dbReference>
<dbReference type="PANTHER" id="PTHR15696:SF0">
    <property type="entry name" value="TELOMERASE-BINDING PROTEIN EST1A"/>
    <property type="match status" value="1"/>
</dbReference>
<dbReference type="GO" id="GO:0000184">
    <property type="term" value="P:nuclear-transcribed mRNA catabolic process, nonsense-mediated decay"/>
    <property type="evidence" value="ECO:0007669"/>
    <property type="project" value="TreeGrafter"/>
</dbReference>
<evidence type="ECO:0000313" key="2">
    <source>
        <dbReference type="EMBL" id="KRZ57781.1"/>
    </source>
</evidence>
<name>A0A0V1LE64_9BILA</name>
<dbReference type="InterPro" id="IPR045153">
    <property type="entry name" value="Est1/Ebs1-like"/>
</dbReference>
<dbReference type="SUPFAM" id="SSF48452">
    <property type="entry name" value="TPR-like"/>
    <property type="match status" value="1"/>
</dbReference>
<proteinExistence type="predicted"/>
<comment type="caution">
    <text evidence="2">The sequence shown here is derived from an EMBL/GenBank/DDBJ whole genome shotgun (WGS) entry which is preliminary data.</text>
</comment>
<dbReference type="GO" id="GO:0070034">
    <property type="term" value="F:telomerase RNA binding"/>
    <property type="evidence" value="ECO:0007669"/>
    <property type="project" value="TreeGrafter"/>
</dbReference>
<sequence>MYIYNCICITLCSTANLGVIMEENHAELNTEETGQIVLRNADAVDEDVRAKKCESKDLSIKDALRVYTKAMKKLQISIKTSTITSPTFMEAFFKMLRSGKELIIANPLQTSVEKNVWKHCFLNPIEFILKHDNKCSEMAEVMENLISVCYSYYCILSVKLLSACNNFNMTSQIGLTAFPISWKISDEKQNNSYQSMLFYCFLRLGDLVECLCKITKKSEYREAINYYRRALIVCPDQELIFDRLAALAPKNDHLDVIYYRLRCADMNATMNIENSNLVEALEKVEEEFQNKLVNNKKVDMAFLLHCVVSSDSIPLDVVYIASTARILLYFLQHHGSGQKMVEAKEMCKENSNLLAMRFNELLQQQEDPKLEPQSPVMPEKLHQLFSIQMIIVKHFLKMNLMPELNASAGWFISNCAILLSNILRVILSKNSSENFEGLFHSLNRVQECRNPSFFMKMIDEVPSSLQDDMNELPLMMTDIAKLEKEDDNNLTKERNIISSTTSSIQPRKEQPEVLDESSSSETQLITNFALTSELTLTKMMECICIGDNEKKDTDEEIQLNSKENVLEILNYLSRCPWLITLKDVCYWLQENDDFLSYFSVMMGPFWQLLVKFFNVIPSENEIANLLLTDDKLAKELNGIVSLPLCEWNQTVPLPEDLPHCCILRRNFVSKADCSLRKFSKISLTIIRICILRSFCMGLIKRGIVKCDYNDNTCFYFYDGHSYSEELSRNSEQDIWQGGFCIPVMVVVDASVLRTRLFLLRKIVADKMATVIIPFNVFDELDKMKSEDGPSRTASRWIESQLHMRNPNVRLQLPNKDPEIRQFIVDNLGENAKFLGLLHACCSAKLKRKDNSNENTEYTSTVIVSSWTSDSDEIKALIQSIQTLKLTSETYRQLLHYGDVVKQLWLRTFKFNCFNSSSCKSFQNPIQGHRRMAQLHTRRKVELNQDGMFCLLTSSCTHCLMTIFTTSFGRLYTTAQYELQQHSEKFSSSSTLALF</sequence>
<gene>
    <name evidence="2" type="primary">SMG7</name>
    <name evidence="2" type="ORF">T02_16011</name>
</gene>
<feature type="region of interest" description="Disordered" evidence="1">
    <location>
        <begin position="496"/>
        <end position="516"/>
    </location>
</feature>
<feature type="compositionally biased region" description="Polar residues" evidence="1">
    <location>
        <begin position="496"/>
        <end position="505"/>
    </location>
</feature>